<dbReference type="GO" id="GO:0003998">
    <property type="term" value="F:acylphosphatase activity"/>
    <property type="evidence" value="ECO:0007669"/>
    <property type="project" value="UniProtKB-EC"/>
</dbReference>
<evidence type="ECO:0000256" key="2">
    <source>
        <dbReference type="ARBA" id="ARBA00012150"/>
    </source>
</evidence>
<dbReference type="InterPro" id="IPR036046">
    <property type="entry name" value="Acylphosphatase-like_dom_sf"/>
</dbReference>
<dbReference type="PROSITE" id="PS00150">
    <property type="entry name" value="ACYLPHOSPHATASE_1"/>
    <property type="match status" value="1"/>
</dbReference>
<comment type="caution">
    <text evidence="8">The sequence shown here is derived from an EMBL/GenBank/DDBJ whole genome shotgun (WGS) entry which is preliminary data.</text>
</comment>
<comment type="similarity">
    <text evidence="1 6">Belongs to the acylphosphatase family.</text>
</comment>
<dbReference type="PANTHER" id="PTHR10029">
    <property type="entry name" value="ACYLPHOSPHATASE"/>
    <property type="match status" value="1"/>
</dbReference>
<feature type="domain" description="Acylphosphatase-like" evidence="7">
    <location>
        <begin position="10"/>
        <end position="102"/>
    </location>
</feature>
<comment type="catalytic activity">
    <reaction evidence="4 5">
        <text>an acyl phosphate + H2O = a carboxylate + phosphate + H(+)</text>
        <dbReference type="Rhea" id="RHEA:14965"/>
        <dbReference type="ChEBI" id="CHEBI:15377"/>
        <dbReference type="ChEBI" id="CHEBI:15378"/>
        <dbReference type="ChEBI" id="CHEBI:29067"/>
        <dbReference type="ChEBI" id="CHEBI:43474"/>
        <dbReference type="ChEBI" id="CHEBI:59918"/>
        <dbReference type="EC" id="3.6.1.7"/>
    </reaction>
</comment>
<accession>X6MPN5</accession>
<dbReference type="InterPro" id="IPR020456">
    <property type="entry name" value="Acylphosphatase"/>
</dbReference>
<dbReference type="InterPro" id="IPR017968">
    <property type="entry name" value="Acylphosphatase_CS"/>
</dbReference>
<organism evidence="8 9">
    <name type="scientific">Reticulomyxa filosa</name>
    <dbReference type="NCBI Taxonomy" id="46433"/>
    <lineage>
        <taxon>Eukaryota</taxon>
        <taxon>Sar</taxon>
        <taxon>Rhizaria</taxon>
        <taxon>Retaria</taxon>
        <taxon>Foraminifera</taxon>
        <taxon>Monothalamids</taxon>
        <taxon>Reticulomyxidae</taxon>
        <taxon>Reticulomyxa</taxon>
    </lineage>
</organism>
<dbReference type="Pfam" id="PF00708">
    <property type="entry name" value="Acylphosphatase"/>
    <property type="match status" value="1"/>
</dbReference>
<dbReference type="PANTHER" id="PTHR10029:SF3">
    <property type="entry name" value="ACYLPHOSPHATASE-RELATED"/>
    <property type="match status" value="1"/>
</dbReference>
<proteinExistence type="inferred from homology"/>
<keyword evidence="9" id="KW-1185">Reference proteome</keyword>
<name>X6MPN5_RETFI</name>
<dbReference type="EC" id="3.6.1.7" evidence="2 5"/>
<feature type="active site" evidence="5">
    <location>
        <position position="25"/>
    </location>
</feature>
<evidence type="ECO:0000256" key="5">
    <source>
        <dbReference type="PROSITE-ProRule" id="PRU00520"/>
    </source>
</evidence>
<dbReference type="InterPro" id="IPR001792">
    <property type="entry name" value="Acylphosphatase-like_dom"/>
</dbReference>
<dbReference type="OrthoDB" id="7961613at2759"/>
<feature type="active site" evidence="5">
    <location>
        <position position="49"/>
    </location>
</feature>
<dbReference type="SUPFAM" id="SSF54975">
    <property type="entry name" value="Acylphosphatase/BLUF domain-like"/>
    <property type="match status" value="1"/>
</dbReference>
<evidence type="ECO:0000256" key="4">
    <source>
        <dbReference type="ARBA" id="ARBA00047645"/>
    </source>
</evidence>
<reference evidence="8 9" key="1">
    <citation type="journal article" date="2013" name="Curr. Biol.">
        <title>The Genome of the Foraminiferan Reticulomyxa filosa.</title>
        <authorList>
            <person name="Glockner G."/>
            <person name="Hulsmann N."/>
            <person name="Schleicher M."/>
            <person name="Noegel A.A."/>
            <person name="Eichinger L."/>
            <person name="Gallinger C."/>
            <person name="Pawlowski J."/>
            <person name="Sierra R."/>
            <person name="Euteneuer U."/>
            <person name="Pillet L."/>
            <person name="Moustafa A."/>
            <person name="Platzer M."/>
            <person name="Groth M."/>
            <person name="Szafranski K."/>
            <person name="Schliwa M."/>
        </authorList>
    </citation>
    <scope>NUCLEOTIDE SEQUENCE [LARGE SCALE GENOMIC DNA]</scope>
</reference>
<evidence type="ECO:0000256" key="3">
    <source>
        <dbReference type="ARBA" id="ARBA00022801"/>
    </source>
</evidence>
<evidence type="ECO:0000313" key="8">
    <source>
        <dbReference type="EMBL" id="ETO15641.1"/>
    </source>
</evidence>
<protein>
    <recommendedName>
        <fullName evidence="2 5">acylphosphatase</fullName>
        <ecNumber evidence="2 5">3.6.1.7</ecNumber>
    </recommendedName>
</protein>
<dbReference type="EMBL" id="ASPP01018933">
    <property type="protein sequence ID" value="ETO15641.1"/>
    <property type="molecule type" value="Genomic_DNA"/>
</dbReference>
<sequence>MSAMSSCLIRLRYEISGRVQGVYFRKTVEDYISFLNSSQKTGITGWVQNSNQGTVIGIVETEDNETKKHIDTIKQFLTKGIETYEVQDPWLKSEKQKFAQKGKIIKVKQAKFDEKKVNERLYKEFIVDKNAKFESFQLI</sequence>
<evidence type="ECO:0000256" key="6">
    <source>
        <dbReference type="RuleBase" id="RU004168"/>
    </source>
</evidence>
<dbReference type="PROSITE" id="PS51160">
    <property type="entry name" value="ACYLPHOSPHATASE_3"/>
    <property type="match status" value="1"/>
</dbReference>
<evidence type="ECO:0000313" key="9">
    <source>
        <dbReference type="Proteomes" id="UP000023152"/>
    </source>
</evidence>
<evidence type="ECO:0000256" key="1">
    <source>
        <dbReference type="ARBA" id="ARBA00005614"/>
    </source>
</evidence>
<dbReference type="Proteomes" id="UP000023152">
    <property type="component" value="Unassembled WGS sequence"/>
</dbReference>
<dbReference type="AlphaFoldDB" id="X6MPN5"/>
<dbReference type="Gene3D" id="3.30.70.100">
    <property type="match status" value="1"/>
</dbReference>
<gene>
    <name evidence="8" type="ORF">RFI_21724</name>
</gene>
<evidence type="ECO:0000259" key="7">
    <source>
        <dbReference type="PROSITE" id="PS51160"/>
    </source>
</evidence>
<keyword evidence="3 5" id="KW-0378">Hydrolase</keyword>